<evidence type="ECO:0000256" key="1">
    <source>
        <dbReference type="SAM" id="MobiDB-lite"/>
    </source>
</evidence>
<protein>
    <submittedName>
        <fullName evidence="2">(northern house mosquito) hypothetical protein</fullName>
    </submittedName>
</protein>
<proteinExistence type="predicted"/>
<name>A0A8D8E7M6_CULPI</name>
<feature type="compositionally biased region" description="Polar residues" evidence="1">
    <location>
        <begin position="79"/>
        <end position="89"/>
    </location>
</feature>
<sequence>MLPAQTGTLQILEHYGQKAGRILVQRLPEELFRLEPVLGKTFSEREIIVAPFQMFDAECLGKQATDIAFGRDAHRGDATAQQSQNQGPHSQPDDQLLSRGICP</sequence>
<organism evidence="2">
    <name type="scientific">Culex pipiens</name>
    <name type="common">House mosquito</name>
    <dbReference type="NCBI Taxonomy" id="7175"/>
    <lineage>
        <taxon>Eukaryota</taxon>
        <taxon>Metazoa</taxon>
        <taxon>Ecdysozoa</taxon>
        <taxon>Arthropoda</taxon>
        <taxon>Hexapoda</taxon>
        <taxon>Insecta</taxon>
        <taxon>Pterygota</taxon>
        <taxon>Neoptera</taxon>
        <taxon>Endopterygota</taxon>
        <taxon>Diptera</taxon>
        <taxon>Nematocera</taxon>
        <taxon>Culicoidea</taxon>
        <taxon>Culicidae</taxon>
        <taxon>Culicinae</taxon>
        <taxon>Culicini</taxon>
        <taxon>Culex</taxon>
        <taxon>Culex</taxon>
    </lineage>
</organism>
<reference evidence="2" key="1">
    <citation type="submission" date="2021-05" db="EMBL/GenBank/DDBJ databases">
        <authorList>
            <person name="Alioto T."/>
            <person name="Alioto T."/>
            <person name="Gomez Garrido J."/>
        </authorList>
    </citation>
    <scope>NUCLEOTIDE SEQUENCE</scope>
</reference>
<dbReference type="AlphaFoldDB" id="A0A8D8E7M6"/>
<accession>A0A8D8E7M6</accession>
<dbReference type="EMBL" id="HBUE01295923">
    <property type="protein sequence ID" value="CAG6576431.1"/>
    <property type="molecule type" value="Transcribed_RNA"/>
</dbReference>
<feature type="region of interest" description="Disordered" evidence="1">
    <location>
        <begin position="71"/>
        <end position="103"/>
    </location>
</feature>
<evidence type="ECO:0000313" key="2">
    <source>
        <dbReference type="EMBL" id="CAG6524748.1"/>
    </source>
</evidence>
<dbReference type="EMBL" id="HBUE01190067">
    <property type="protein sequence ID" value="CAG6524748.1"/>
    <property type="molecule type" value="Transcribed_RNA"/>
</dbReference>